<dbReference type="SUPFAM" id="SSF75005">
    <property type="entry name" value="Arabinanase/levansucrase/invertase"/>
    <property type="match status" value="1"/>
</dbReference>
<dbReference type="Proteomes" id="UP001214250">
    <property type="component" value="Chromosome 2"/>
</dbReference>
<reference evidence="5 6" key="1">
    <citation type="submission" date="2023-02" db="EMBL/GenBank/DDBJ databases">
        <title>Genome sequence of Lentisphaera profundi SAORIC-696.</title>
        <authorList>
            <person name="Kim e."/>
            <person name="Cho J.-C."/>
            <person name="Choi A."/>
            <person name="Kang I."/>
        </authorList>
    </citation>
    <scope>NUCLEOTIDE SEQUENCE [LARGE SCALE GENOMIC DNA]</scope>
    <source>
        <strain evidence="5 6">SAORIC-696</strain>
    </source>
</reference>
<evidence type="ECO:0000313" key="6">
    <source>
        <dbReference type="Proteomes" id="UP001214250"/>
    </source>
</evidence>
<dbReference type="PANTHER" id="PTHR42800">
    <property type="entry name" value="EXOINULINASE INUD (AFU_ORTHOLOGUE AFUA_5G00480)"/>
    <property type="match status" value="1"/>
</dbReference>
<evidence type="ECO:0000313" key="5">
    <source>
        <dbReference type="EMBL" id="WDE98932.1"/>
    </source>
</evidence>
<protein>
    <submittedName>
        <fullName evidence="5">Glycoside hydrolase family 32 protein</fullName>
    </submittedName>
</protein>
<evidence type="ECO:0000259" key="4">
    <source>
        <dbReference type="Pfam" id="PF00251"/>
    </source>
</evidence>
<keyword evidence="3" id="KW-0326">Glycosidase</keyword>
<dbReference type="InterPro" id="IPR001362">
    <property type="entry name" value="Glyco_hydro_32"/>
</dbReference>
<dbReference type="RefSeq" id="WP_274153800.1">
    <property type="nucleotide sequence ID" value="NZ_CP117812.1"/>
</dbReference>
<comment type="similarity">
    <text evidence="1">Belongs to the glycosyl hydrolase 32 family.</text>
</comment>
<accession>A0ABY7VYY6</accession>
<sequence>MNCVTPHAMTRKIPFRTLLKSLAIGTLLIAIPSWAEERVLLDFNMKTPPPADWAIEGYAFGTHKPTPAERQKQALGTRNQRYVQKGSMTSPAFTIESDYLKIECAGTYHPTKIAVVLMVDGKELRTCSPEPGYGFLGAKLPSPRMFIAPDPAKYFFDVRTLRGKQAVLEIRDQHYDGLFFDVKITATDQGPAKGQAIITKAVNWVEAHFETKIKGDYLLVPVGPLDGTPLQMVTVEIEGEQKLSVNLPLAFGDIDTAGYQAVYDLANYQGRPLKVTYHRFGESGPAKLLTQRHIPGRDVSDKKPAFHVYNRIGMLNDPNGLVYYKDEWHLFHQFNYNVSHLDWKHYVSKDLMHWQERPIALFHDAQGSMHSGSATVDVFNSSGWGSEKRPPLVLAYTASSGNGGWKENDQIQTQCLAYSTDGGRNFIKYEGSPVLGHEQHIIKKRPKDQDARDPKIFWFSPTKGRDANAKDGHWVMVLFEQTGHNIYTSSDIKTWEKTGAINGFHECPELFPLAVDGDSEKVKWVMYGAKGRYHIGSFDGKMFKPETKNQTPMFYGDKCYASQTFNNTEKGADGQPRRIQVTWQGGRFGQISLPLELTLKTTPLGERVCMLPVAEISKLQSKSVELDGLRLDSSSANPLSEHKSGLYDIEIEADMTKAKQVELNIRGNKLVITSQGNGLKLGKMTIPGSKKLFLRIVVDNTSQDIFFGEHGAFYSPRTLPPRANKSLSLSVKGGSVTFSKLRVHQLKPIW</sequence>
<evidence type="ECO:0000256" key="1">
    <source>
        <dbReference type="ARBA" id="ARBA00009902"/>
    </source>
</evidence>
<keyword evidence="2 5" id="KW-0378">Hydrolase</keyword>
<gene>
    <name evidence="5" type="ORF">PQO03_13920</name>
</gene>
<dbReference type="InterPro" id="IPR013320">
    <property type="entry name" value="ConA-like_dom_sf"/>
</dbReference>
<keyword evidence="6" id="KW-1185">Reference proteome</keyword>
<dbReference type="SMART" id="SM00640">
    <property type="entry name" value="Glyco_32"/>
    <property type="match status" value="1"/>
</dbReference>
<proteinExistence type="inferred from homology"/>
<name>A0ABY7VYY6_9BACT</name>
<dbReference type="CDD" id="cd18622">
    <property type="entry name" value="GH32_Inu-like"/>
    <property type="match status" value="1"/>
</dbReference>
<dbReference type="PANTHER" id="PTHR42800:SF1">
    <property type="entry name" value="EXOINULINASE INUD (AFU_ORTHOLOGUE AFUA_5G00480)"/>
    <property type="match status" value="1"/>
</dbReference>
<evidence type="ECO:0000256" key="3">
    <source>
        <dbReference type="ARBA" id="ARBA00023295"/>
    </source>
</evidence>
<feature type="domain" description="Glycosyl hydrolase family 32 N-terminal" evidence="4">
    <location>
        <begin position="307"/>
        <end position="583"/>
    </location>
</feature>
<dbReference type="GO" id="GO:0016787">
    <property type="term" value="F:hydrolase activity"/>
    <property type="evidence" value="ECO:0007669"/>
    <property type="project" value="UniProtKB-KW"/>
</dbReference>
<dbReference type="InterPro" id="IPR013148">
    <property type="entry name" value="Glyco_hydro_32_N"/>
</dbReference>
<dbReference type="Pfam" id="PF00251">
    <property type="entry name" value="Glyco_hydro_32N"/>
    <property type="match status" value="1"/>
</dbReference>
<evidence type="ECO:0000256" key="2">
    <source>
        <dbReference type="ARBA" id="ARBA00022801"/>
    </source>
</evidence>
<dbReference type="Gene3D" id="2.115.10.20">
    <property type="entry name" value="Glycosyl hydrolase domain, family 43"/>
    <property type="match status" value="1"/>
</dbReference>
<dbReference type="EMBL" id="CP117812">
    <property type="protein sequence ID" value="WDE98932.1"/>
    <property type="molecule type" value="Genomic_DNA"/>
</dbReference>
<organism evidence="5 6">
    <name type="scientific">Lentisphaera profundi</name>
    <dbReference type="NCBI Taxonomy" id="1658616"/>
    <lineage>
        <taxon>Bacteria</taxon>
        <taxon>Pseudomonadati</taxon>
        <taxon>Lentisphaerota</taxon>
        <taxon>Lentisphaeria</taxon>
        <taxon>Lentisphaerales</taxon>
        <taxon>Lentisphaeraceae</taxon>
        <taxon>Lentisphaera</taxon>
    </lineage>
</organism>
<dbReference type="InterPro" id="IPR023296">
    <property type="entry name" value="Glyco_hydro_beta-prop_sf"/>
</dbReference>
<dbReference type="Gene3D" id="2.60.120.560">
    <property type="entry name" value="Exo-inulinase, domain 1"/>
    <property type="match status" value="1"/>
</dbReference>
<dbReference type="SUPFAM" id="SSF49899">
    <property type="entry name" value="Concanavalin A-like lectins/glucanases"/>
    <property type="match status" value="1"/>
</dbReference>